<dbReference type="PANTHER" id="PTHR43630:SF1">
    <property type="entry name" value="POLY-BETA-1,6-N-ACETYL-D-GLUCOSAMINE SYNTHASE"/>
    <property type="match status" value="1"/>
</dbReference>
<reference evidence="7" key="1">
    <citation type="submission" date="2016-10" db="EMBL/GenBank/DDBJ databases">
        <authorList>
            <person name="Varghese N."/>
            <person name="Submissions S."/>
        </authorList>
    </citation>
    <scope>NUCLEOTIDE SEQUENCE [LARGE SCALE GENOMIC DNA]</scope>
    <source>
        <strain evidence="7">DSM 26348</strain>
    </source>
</reference>
<dbReference type="PANTHER" id="PTHR43630">
    <property type="entry name" value="POLY-BETA-1,6-N-ACETYL-D-GLUCOSAMINE SYNTHASE"/>
    <property type="match status" value="1"/>
</dbReference>
<feature type="transmembrane region" description="Helical" evidence="4">
    <location>
        <begin position="6"/>
        <end position="30"/>
    </location>
</feature>
<feature type="transmembrane region" description="Helical" evidence="4">
    <location>
        <begin position="293"/>
        <end position="312"/>
    </location>
</feature>
<dbReference type="InterPro" id="IPR029044">
    <property type="entry name" value="Nucleotide-diphossugar_trans"/>
</dbReference>
<dbReference type="Pfam" id="PF00535">
    <property type="entry name" value="Glycos_transf_2"/>
    <property type="match status" value="1"/>
</dbReference>
<keyword evidence="4" id="KW-0812">Transmembrane</keyword>
<evidence type="ECO:0000256" key="2">
    <source>
        <dbReference type="ARBA" id="ARBA00022676"/>
    </source>
</evidence>
<dbReference type="OrthoDB" id="9766299at2"/>
<dbReference type="GO" id="GO:0016757">
    <property type="term" value="F:glycosyltransferase activity"/>
    <property type="evidence" value="ECO:0007669"/>
    <property type="project" value="UniProtKB-KW"/>
</dbReference>
<evidence type="ECO:0000256" key="4">
    <source>
        <dbReference type="SAM" id="Phobius"/>
    </source>
</evidence>
<dbReference type="Proteomes" id="UP000199518">
    <property type="component" value="Unassembled WGS sequence"/>
</dbReference>
<name>A0A1I3GV08_9PLAN</name>
<dbReference type="AlphaFoldDB" id="A0A1I3GV08"/>
<feature type="transmembrane region" description="Helical" evidence="4">
    <location>
        <begin position="347"/>
        <end position="369"/>
    </location>
</feature>
<feature type="transmembrane region" description="Helical" evidence="4">
    <location>
        <begin position="318"/>
        <end position="335"/>
    </location>
</feature>
<comment type="similarity">
    <text evidence="1">Belongs to the glycosyltransferase 2 family.</text>
</comment>
<dbReference type="EMBL" id="FOQD01000007">
    <property type="protein sequence ID" value="SFI27201.1"/>
    <property type="molecule type" value="Genomic_DNA"/>
</dbReference>
<dbReference type="SUPFAM" id="SSF53448">
    <property type="entry name" value="Nucleotide-diphospho-sugar transferases"/>
    <property type="match status" value="1"/>
</dbReference>
<organism evidence="6 7">
    <name type="scientific">Planctomicrobium piriforme</name>
    <dbReference type="NCBI Taxonomy" id="1576369"/>
    <lineage>
        <taxon>Bacteria</taxon>
        <taxon>Pseudomonadati</taxon>
        <taxon>Planctomycetota</taxon>
        <taxon>Planctomycetia</taxon>
        <taxon>Planctomycetales</taxon>
        <taxon>Planctomycetaceae</taxon>
        <taxon>Planctomicrobium</taxon>
    </lineage>
</organism>
<feature type="domain" description="Glycosyltransferase 2-like" evidence="5">
    <location>
        <begin position="50"/>
        <end position="178"/>
    </location>
</feature>
<keyword evidence="2" id="KW-0328">Glycosyltransferase</keyword>
<evidence type="ECO:0000313" key="6">
    <source>
        <dbReference type="EMBL" id="SFI27201.1"/>
    </source>
</evidence>
<evidence type="ECO:0000259" key="5">
    <source>
        <dbReference type="Pfam" id="PF00535"/>
    </source>
</evidence>
<evidence type="ECO:0000313" key="7">
    <source>
        <dbReference type="Proteomes" id="UP000199518"/>
    </source>
</evidence>
<accession>A0A1I3GV08</accession>
<keyword evidence="7" id="KW-1185">Reference proteome</keyword>
<evidence type="ECO:0000256" key="1">
    <source>
        <dbReference type="ARBA" id="ARBA00006739"/>
    </source>
</evidence>
<dbReference type="RefSeq" id="WP_092049972.1">
    <property type="nucleotide sequence ID" value="NZ_FOQD01000007.1"/>
</dbReference>
<gene>
    <name evidence="6" type="ORF">SAMN05421753_107137</name>
</gene>
<evidence type="ECO:0000256" key="3">
    <source>
        <dbReference type="ARBA" id="ARBA00022679"/>
    </source>
</evidence>
<dbReference type="Gene3D" id="3.90.550.10">
    <property type="entry name" value="Spore Coat Polysaccharide Biosynthesis Protein SpsA, Chain A"/>
    <property type="match status" value="1"/>
</dbReference>
<dbReference type="InterPro" id="IPR001173">
    <property type="entry name" value="Glyco_trans_2-like"/>
</dbReference>
<dbReference type="CDD" id="cd06439">
    <property type="entry name" value="CESA_like_1"/>
    <property type="match status" value="1"/>
</dbReference>
<keyword evidence="3 6" id="KW-0808">Transferase</keyword>
<keyword evidence="4" id="KW-0472">Membrane</keyword>
<sequence>MLALQIAFWTACGLVAYAYVGYPMLLGVLARVTPRRAPQNAEPGAWPTVSLIISAYKEEALILQRIANALQMDYPADRLEIIIGCDGNEDCTGDLVRTVDDSRVHLRQFPQRRGKPSVLNDCVADAQGEIIAFSDANTFWEPDALKKLVRHFQQSQVGGVCGQLLLTDPATGKNADGLYWKYENFLKRWEGRIGALLGFNGAIYAIRKSLWEPIPAFAIVDDFLIGMRIYQRQHTLVFEEAAVANEETAPSIQAEFQRRTRIGAGGFQSLCWLSPLLSPKYGRVAWAFWSHKVLRWLCPLFMVVALATNIALAGEPGYGWLLVAQATFYGVAISGNRVDGIGPVAKLFRLCAMFAGMNAALAVGFWRWLGKQQTGAWARTARSQELATPVPAKAEERTSVLV</sequence>
<dbReference type="STRING" id="1576369.SAMN05421753_107137"/>
<protein>
    <submittedName>
        <fullName evidence="6">Glycosyltransferase, catalytic subunit of cellulose synthase and poly-beta-1,6-N-acetylglucosamine synthase</fullName>
    </submittedName>
</protein>
<proteinExistence type="inferred from homology"/>
<keyword evidence="4" id="KW-1133">Transmembrane helix</keyword>